<gene>
    <name evidence="1" type="ORF">GCM10010844_29190</name>
</gene>
<dbReference type="InterPro" id="IPR014867">
    <property type="entry name" value="Spore_coat_CotH_CotH2/3/7"/>
</dbReference>
<sequence length="428" mass="46547">MGLGCGAQGQTTLAAQQVTSTQFNSALPILTLDTAGRTIVNEPKTSARLGVISQPSAHLNTPTDPPNAYQGPIGIEVRGSSSQAFPKKSYLFETRNASGKALDVPLLGLPAGSRWVLNAAYADPSLLRDAVGYNLSRRMGRNASRTVPVEVMLNGQYLGVYLLEEKPEVAPGRITLGPDGVLLQLTPADRVKPGDISFKLPESGTVFIVEWPKGKNLSAAALLDIQRFTTAFAAQLYHPDTAAPGRSYLDYLDVDAMVDYMLLNEYLKNADALYASTYVTRDTSPGAQGGGKLVFGPVWDLDRGLGNSGTAALDAPAGWTFRTALFTEVLYDNPTFVRRFVARWQDLRRSGVIDSVLADLDRDARRLTDPASRNFARWPVEGTVVLPGTPTARRFPEEVERLRSWLILRAQWMDANISSLIQPGWPAP</sequence>
<dbReference type="EMBL" id="BMPE01000009">
    <property type="protein sequence ID" value="GGL08587.1"/>
    <property type="molecule type" value="Genomic_DNA"/>
</dbReference>
<protein>
    <recommendedName>
        <fullName evidence="3">Spore coat protein CotH</fullName>
    </recommendedName>
</protein>
<keyword evidence="2" id="KW-1185">Reference proteome</keyword>
<accession>A0ABQ2FLY5</accession>
<evidence type="ECO:0000313" key="1">
    <source>
        <dbReference type="EMBL" id="GGL08587.1"/>
    </source>
</evidence>
<organism evidence="1 2">
    <name type="scientific">Deinococcus radiotolerans</name>
    <dbReference type="NCBI Taxonomy" id="1309407"/>
    <lineage>
        <taxon>Bacteria</taxon>
        <taxon>Thermotogati</taxon>
        <taxon>Deinococcota</taxon>
        <taxon>Deinococci</taxon>
        <taxon>Deinococcales</taxon>
        <taxon>Deinococcaceae</taxon>
        <taxon>Deinococcus</taxon>
    </lineage>
</organism>
<dbReference type="Pfam" id="PF08757">
    <property type="entry name" value="CotH"/>
    <property type="match status" value="1"/>
</dbReference>
<reference evidence="2" key="1">
    <citation type="journal article" date="2019" name="Int. J. Syst. Evol. Microbiol.">
        <title>The Global Catalogue of Microorganisms (GCM) 10K type strain sequencing project: providing services to taxonomists for standard genome sequencing and annotation.</title>
        <authorList>
            <consortium name="The Broad Institute Genomics Platform"/>
            <consortium name="The Broad Institute Genome Sequencing Center for Infectious Disease"/>
            <person name="Wu L."/>
            <person name="Ma J."/>
        </authorList>
    </citation>
    <scope>NUCLEOTIDE SEQUENCE [LARGE SCALE GENOMIC DNA]</scope>
    <source>
        <strain evidence="2">JCM 19173</strain>
    </source>
</reference>
<evidence type="ECO:0000313" key="2">
    <source>
        <dbReference type="Proteomes" id="UP000604341"/>
    </source>
</evidence>
<evidence type="ECO:0008006" key="3">
    <source>
        <dbReference type="Google" id="ProtNLM"/>
    </source>
</evidence>
<proteinExistence type="predicted"/>
<dbReference type="Proteomes" id="UP000604341">
    <property type="component" value="Unassembled WGS sequence"/>
</dbReference>
<name>A0ABQ2FLY5_9DEIO</name>
<comment type="caution">
    <text evidence="1">The sequence shown here is derived from an EMBL/GenBank/DDBJ whole genome shotgun (WGS) entry which is preliminary data.</text>
</comment>